<protein>
    <submittedName>
        <fullName evidence="1">Uncharacterized protein</fullName>
    </submittedName>
</protein>
<dbReference type="EMBL" id="DTMZ01000082">
    <property type="protein sequence ID" value="HGD13154.1"/>
    <property type="molecule type" value="Genomic_DNA"/>
</dbReference>
<dbReference type="GO" id="GO:0004089">
    <property type="term" value="F:carbonate dehydratase activity"/>
    <property type="evidence" value="ECO:0007669"/>
    <property type="project" value="InterPro"/>
</dbReference>
<accession>A0A7V3PTC6</accession>
<name>A0A7V3PTC6_UNCW3</name>
<dbReference type="InterPro" id="IPR046871">
    <property type="entry name" value="Pro_CA_2"/>
</dbReference>
<dbReference type="SUPFAM" id="SSF53056">
    <property type="entry name" value="beta-carbonic anhydrase, cab"/>
    <property type="match status" value="1"/>
</dbReference>
<dbReference type="AlphaFoldDB" id="A0A7V3PTC6"/>
<dbReference type="InterPro" id="IPR036874">
    <property type="entry name" value="Carbonic_anhydrase_sf"/>
</dbReference>
<evidence type="ECO:0000313" key="1">
    <source>
        <dbReference type="EMBL" id="HGD13154.1"/>
    </source>
</evidence>
<dbReference type="GO" id="GO:0008270">
    <property type="term" value="F:zinc ion binding"/>
    <property type="evidence" value="ECO:0007669"/>
    <property type="project" value="InterPro"/>
</dbReference>
<proteinExistence type="predicted"/>
<sequence length="127" mass="14203">MSKEQFVTVINCMDGRTQLPVIEWLKSRTGASYVDNVTEPGPGAILAADVDKWLVESIKRRVGISVQKHRSNLVAIVGHYDCAGNPVNEETQRKQILKAIQKIASWGFGVEVIGLWVDENWQVKRVS</sequence>
<comment type="caution">
    <text evidence="1">The sequence shown here is derived from an EMBL/GenBank/DDBJ whole genome shotgun (WGS) entry which is preliminary data.</text>
</comment>
<organism evidence="1">
    <name type="scientific">candidate division WOR-3 bacterium</name>
    <dbReference type="NCBI Taxonomy" id="2052148"/>
    <lineage>
        <taxon>Bacteria</taxon>
        <taxon>Bacteria division WOR-3</taxon>
    </lineage>
</organism>
<gene>
    <name evidence="1" type="ORF">ENX16_03650</name>
</gene>
<dbReference type="Pfam" id="PF20393">
    <property type="entry name" value="Pro_CA_2"/>
    <property type="match status" value="1"/>
</dbReference>
<reference evidence="1" key="1">
    <citation type="journal article" date="2020" name="mSystems">
        <title>Genome- and Community-Level Interaction Insights into Carbon Utilization and Element Cycling Functions of Hydrothermarchaeota in Hydrothermal Sediment.</title>
        <authorList>
            <person name="Zhou Z."/>
            <person name="Liu Y."/>
            <person name="Xu W."/>
            <person name="Pan J."/>
            <person name="Luo Z.H."/>
            <person name="Li M."/>
        </authorList>
    </citation>
    <scope>NUCLEOTIDE SEQUENCE [LARGE SCALE GENOMIC DNA]</scope>
    <source>
        <strain evidence="1">SpSt-914</strain>
    </source>
</reference>